<dbReference type="Gene3D" id="1.10.10.10">
    <property type="entry name" value="Winged helix-like DNA-binding domain superfamily/Winged helix DNA-binding domain"/>
    <property type="match status" value="1"/>
</dbReference>
<comment type="caution">
    <text evidence="5">The sequence shown here is derived from an EMBL/GenBank/DDBJ whole genome shotgun (WGS) entry which is preliminary data.</text>
</comment>
<dbReference type="CDD" id="cd00038">
    <property type="entry name" value="CAP_ED"/>
    <property type="match status" value="1"/>
</dbReference>
<protein>
    <submittedName>
        <fullName evidence="5">Crp/Fnr family transcriptional regulator</fullName>
    </submittedName>
</protein>
<name>A0A941HVA6_9CAUL</name>
<dbReference type="InterPro" id="IPR036388">
    <property type="entry name" value="WH-like_DNA-bd_sf"/>
</dbReference>
<dbReference type="InterPro" id="IPR036390">
    <property type="entry name" value="WH_DNA-bd_sf"/>
</dbReference>
<evidence type="ECO:0000256" key="3">
    <source>
        <dbReference type="ARBA" id="ARBA00023163"/>
    </source>
</evidence>
<gene>
    <name evidence="5" type="ORF">JKL49_03775</name>
</gene>
<evidence type="ECO:0000256" key="1">
    <source>
        <dbReference type="ARBA" id="ARBA00023015"/>
    </source>
</evidence>
<keyword evidence="2" id="KW-0238">DNA-binding</keyword>
<accession>A0A941HVA6</accession>
<keyword evidence="1" id="KW-0805">Transcription regulation</keyword>
<dbReference type="InterPro" id="IPR014710">
    <property type="entry name" value="RmlC-like_jellyroll"/>
</dbReference>
<dbReference type="EMBL" id="JAGSGD010000001">
    <property type="protein sequence ID" value="MBR7618498.1"/>
    <property type="molecule type" value="Genomic_DNA"/>
</dbReference>
<feature type="domain" description="Cyclic nucleotide-binding" evidence="4">
    <location>
        <begin position="35"/>
        <end position="118"/>
    </location>
</feature>
<dbReference type="GO" id="GO:0003677">
    <property type="term" value="F:DNA binding"/>
    <property type="evidence" value="ECO:0007669"/>
    <property type="project" value="UniProtKB-KW"/>
</dbReference>
<evidence type="ECO:0000313" key="5">
    <source>
        <dbReference type="EMBL" id="MBR7618498.1"/>
    </source>
</evidence>
<dbReference type="SUPFAM" id="SSF46785">
    <property type="entry name" value="Winged helix' DNA-binding domain"/>
    <property type="match status" value="1"/>
</dbReference>
<keyword evidence="3" id="KW-0804">Transcription</keyword>
<dbReference type="InterPro" id="IPR012318">
    <property type="entry name" value="HTH_CRP"/>
</dbReference>
<dbReference type="AlphaFoldDB" id="A0A941HVA6"/>
<evidence type="ECO:0000313" key="6">
    <source>
        <dbReference type="Proteomes" id="UP000622580"/>
    </source>
</evidence>
<dbReference type="Proteomes" id="UP000622580">
    <property type="component" value="Unassembled WGS sequence"/>
</dbReference>
<dbReference type="InterPro" id="IPR018490">
    <property type="entry name" value="cNMP-bd_dom_sf"/>
</dbReference>
<evidence type="ECO:0000256" key="2">
    <source>
        <dbReference type="ARBA" id="ARBA00023125"/>
    </source>
</evidence>
<sequence length="223" mass="23960">MNPRERAAELLTRSVWLQGHGPEMVEAFLTQGRIVHLPTGAWAQSEGDEQTGITLVVEGAVQMMCAAPGGREVLFGQAGPGVALGQTLRFGGGPRLVTLICVEPSVLLVVPDHALTRIAAERPEVWQAVAALVYLQLRGALMIAAEAVALPPRQRLASRLEVMARTGGPSLRMNQQALAEMMGLSRKTVNFYLLGFQRAGLLTLGYGQIEVRDTAGLRRVAES</sequence>
<keyword evidence="6" id="KW-1185">Reference proteome</keyword>
<dbReference type="RefSeq" id="WP_215338376.1">
    <property type="nucleotide sequence ID" value="NZ_JAGSGD010000001.1"/>
</dbReference>
<reference evidence="5" key="1">
    <citation type="submission" date="2021-04" db="EMBL/GenBank/DDBJ databases">
        <title>Draft genome assembly of strain Phenylobacterium sp. 20VBR1 using MiniION and Illumina platforms.</title>
        <authorList>
            <person name="Thomas F.A."/>
            <person name="Krishnan K.P."/>
            <person name="Sinha R.K."/>
        </authorList>
    </citation>
    <scope>NUCLEOTIDE SEQUENCE</scope>
    <source>
        <strain evidence="5">20VBR1</strain>
    </source>
</reference>
<dbReference type="Pfam" id="PF00027">
    <property type="entry name" value="cNMP_binding"/>
    <property type="match status" value="1"/>
</dbReference>
<dbReference type="GO" id="GO:0006355">
    <property type="term" value="P:regulation of DNA-templated transcription"/>
    <property type="evidence" value="ECO:0007669"/>
    <property type="project" value="InterPro"/>
</dbReference>
<organism evidence="5 6">
    <name type="scientific">Phenylobacterium glaciei</name>
    <dbReference type="NCBI Taxonomy" id="2803784"/>
    <lineage>
        <taxon>Bacteria</taxon>
        <taxon>Pseudomonadati</taxon>
        <taxon>Pseudomonadota</taxon>
        <taxon>Alphaproteobacteria</taxon>
        <taxon>Caulobacterales</taxon>
        <taxon>Caulobacteraceae</taxon>
        <taxon>Phenylobacterium</taxon>
    </lineage>
</organism>
<evidence type="ECO:0000259" key="4">
    <source>
        <dbReference type="PROSITE" id="PS50042"/>
    </source>
</evidence>
<dbReference type="SUPFAM" id="SSF51206">
    <property type="entry name" value="cAMP-binding domain-like"/>
    <property type="match status" value="1"/>
</dbReference>
<proteinExistence type="predicted"/>
<dbReference type="InterPro" id="IPR000595">
    <property type="entry name" value="cNMP-bd_dom"/>
</dbReference>
<dbReference type="Gene3D" id="2.60.120.10">
    <property type="entry name" value="Jelly Rolls"/>
    <property type="match status" value="1"/>
</dbReference>
<dbReference type="PROSITE" id="PS50042">
    <property type="entry name" value="CNMP_BINDING_3"/>
    <property type="match status" value="1"/>
</dbReference>
<dbReference type="Pfam" id="PF13545">
    <property type="entry name" value="HTH_Crp_2"/>
    <property type="match status" value="1"/>
</dbReference>